<dbReference type="CDD" id="cd03364">
    <property type="entry name" value="TOPRIM_DnaG_primases"/>
    <property type="match status" value="1"/>
</dbReference>
<comment type="similarity">
    <text evidence="12 13">Belongs to the DnaG primase family.</text>
</comment>
<name>A0A0C1M0G9_9LACO</name>
<dbReference type="InterPro" id="IPR019475">
    <property type="entry name" value="DNA_primase_DnaB-bd"/>
</dbReference>
<dbReference type="PROSITE" id="PS50880">
    <property type="entry name" value="TOPRIM"/>
    <property type="match status" value="1"/>
</dbReference>
<dbReference type="SUPFAM" id="SSF48024">
    <property type="entry name" value="N-terminal domain of DnaB helicase"/>
    <property type="match status" value="1"/>
</dbReference>
<evidence type="ECO:0000256" key="8">
    <source>
        <dbReference type="ARBA" id="ARBA00022833"/>
    </source>
</evidence>
<dbReference type="InterPro" id="IPR006295">
    <property type="entry name" value="DNA_primase_DnaG"/>
</dbReference>
<evidence type="ECO:0000256" key="10">
    <source>
        <dbReference type="ARBA" id="ARBA00023125"/>
    </source>
</evidence>
<feature type="domain" description="Toprim" evidence="15">
    <location>
        <begin position="261"/>
        <end position="341"/>
    </location>
</feature>
<dbReference type="InterPro" id="IPR002694">
    <property type="entry name" value="Znf_CHC2"/>
</dbReference>
<evidence type="ECO:0000256" key="2">
    <source>
        <dbReference type="ARBA" id="ARBA00022515"/>
    </source>
</evidence>
<gene>
    <name evidence="12" type="primary">dnaG</name>
    <name evidence="16" type="ORF">LfDm3_0067</name>
</gene>
<dbReference type="PANTHER" id="PTHR30313">
    <property type="entry name" value="DNA PRIMASE"/>
    <property type="match status" value="1"/>
</dbReference>
<feature type="zinc finger region" description="CHC2-type" evidence="12 14">
    <location>
        <begin position="39"/>
        <end position="63"/>
    </location>
</feature>
<keyword evidence="11 12" id="KW-0804">Transcription</keyword>
<evidence type="ECO:0000256" key="1">
    <source>
        <dbReference type="ARBA" id="ARBA00022478"/>
    </source>
</evidence>
<keyword evidence="8 12" id="KW-0862">Zinc</keyword>
<dbReference type="InterPro" id="IPR006171">
    <property type="entry name" value="TOPRIM_dom"/>
</dbReference>
<dbReference type="SUPFAM" id="SSF57783">
    <property type="entry name" value="Zinc beta-ribbon"/>
    <property type="match status" value="1"/>
</dbReference>
<dbReference type="Pfam" id="PF13155">
    <property type="entry name" value="Toprim_2"/>
    <property type="match status" value="1"/>
</dbReference>
<evidence type="ECO:0000259" key="15">
    <source>
        <dbReference type="PROSITE" id="PS50880"/>
    </source>
</evidence>
<evidence type="ECO:0000313" key="17">
    <source>
        <dbReference type="Proteomes" id="UP000031397"/>
    </source>
</evidence>
<keyword evidence="17" id="KW-1185">Reference proteome</keyword>
<dbReference type="Gene3D" id="3.40.1360.10">
    <property type="match status" value="1"/>
</dbReference>
<dbReference type="Proteomes" id="UP000031397">
    <property type="component" value="Unassembled WGS sequence"/>
</dbReference>
<dbReference type="GO" id="GO:0006269">
    <property type="term" value="P:DNA replication, synthesis of primer"/>
    <property type="evidence" value="ECO:0007669"/>
    <property type="project" value="UniProtKB-UniRule"/>
</dbReference>
<dbReference type="InterPro" id="IPR034151">
    <property type="entry name" value="TOPRIM_DnaG_bac"/>
</dbReference>
<dbReference type="HAMAP" id="MF_00974">
    <property type="entry name" value="DNA_primase_DnaG"/>
    <property type="match status" value="1"/>
</dbReference>
<dbReference type="EMBL" id="JOJZ01000007">
    <property type="protein sequence ID" value="KID42615.1"/>
    <property type="molecule type" value="Genomic_DNA"/>
</dbReference>
<dbReference type="GO" id="GO:0000428">
    <property type="term" value="C:DNA-directed RNA polymerase complex"/>
    <property type="evidence" value="ECO:0007669"/>
    <property type="project" value="UniProtKB-KW"/>
</dbReference>
<dbReference type="GO" id="GO:0003678">
    <property type="term" value="F:DNA helicase activity"/>
    <property type="evidence" value="ECO:0007669"/>
    <property type="project" value="InterPro"/>
</dbReference>
<dbReference type="InterPro" id="IPR016136">
    <property type="entry name" value="DNA_helicase_N/primase_C"/>
</dbReference>
<dbReference type="InterPro" id="IPR050219">
    <property type="entry name" value="DnaG_primase"/>
</dbReference>
<dbReference type="GO" id="GO:0003677">
    <property type="term" value="F:DNA binding"/>
    <property type="evidence" value="ECO:0007669"/>
    <property type="project" value="UniProtKB-KW"/>
</dbReference>
<dbReference type="OrthoDB" id="9803773at2"/>
<keyword evidence="7 12" id="KW-0863">Zinc-finger</keyword>
<keyword evidence="3 12" id="KW-0808">Transferase</keyword>
<evidence type="ECO:0000256" key="7">
    <source>
        <dbReference type="ARBA" id="ARBA00022771"/>
    </source>
</evidence>
<dbReference type="PIRSF" id="PIRSF002811">
    <property type="entry name" value="DnaG"/>
    <property type="match status" value="1"/>
</dbReference>
<dbReference type="RefSeq" id="WP_039142953.1">
    <property type="nucleotide sequence ID" value="NZ_JOJZ01000007.1"/>
</dbReference>
<dbReference type="GO" id="GO:0003899">
    <property type="term" value="F:DNA-directed RNA polymerase activity"/>
    <property type="evidence" value="ECO:0007669"/>
    <property type="project" value="UniProtKB-UniRule"/>
</dbReference>
<dbReference type="SUPFAM" id="SSF56731">
    <property type="entry name" value="DNA primase core"/>
    <property type="match status" value="1"/>
</dbReference>
<dbReference type="GO" id="GO:0005524">
    <property type="term" value="F:ATP binding"/>
    <property type="evidence" value="ECO:0007669"/>
    <property type="project" value="InterPro"/>
</dbReference>
<protein>
    <recommendedName>
        <fullName evidence="12 13">DNA primase</fullName>
        <ecNumber evidence="12">2.7.7.101</ecNumber>
    </recommendedName>
</protein>
<dbReference type="GeneID" id="74912774"/>
<proteinExistence type="inferred from homology"/>
<sequence length="606" mass="69039">MAKIPETVIDDVLNQTNITDVVSKYVNLKKSGNNLFGLCPFHEERTPSFSVSESKQIFHCFSCGRGGNVFKFLMDLQGISFPEAVIAVANDEGIKLPDSIQNGGDNSPVHTEKNNLIQLQEEAAKLYHHVLVNTELGVPALKYLHDRKITDDMIETFNLGFAPGQRLLKPFFENKKADYQLLRKSGLFIENSDGELSDRFTNRIMYPIRNDSSKTVGFSGRILHKDPDIPKYLNSPETSIFNKRKIIYNIDLAKPSIRNEQNLILFEGFMDVISAYQAGVKNGVASMGTSLTNEQIYQFNQLTNQVYVCYDGDNPGQKATKRAISLLGDEGQFTVGVIQMPNGIDPDEYRRKYGNDKFKDAIKSARETTVSFELRFLKTQYDLSNDEEKLNYVDAALNVIAKIDKPVERSVYLKQLSDEFELDMNALTVQCKQIRSTFINKRQRKQVRMLKTDTVPEVLNQNPKKITRVESAERLLLSRMLNNCNVWLKVTDDPEFSFVHDQYQTIYLLAQHYFQNHDHYSAAEFSDFLKESDLQSTLANIEMAALSNEPSEKEIDDCVKIIRQALTGEVSLKTKHQAMMDAVKLGDIEKAAQLGKEYQDLQKKYQ</sequence>
<dbReference type="InterPro" id="IPR036185">
    <property type="entry name" value="DNA_heli_DnaB-like_N_sf"/>
</dbReference>
<evidence type="ECO:0000256" key="13">
    <source>
        <dbReference type="PIRNR" id="PIRNR002811"/>
    </source>
</evidence>
<dbReference type="FunFam" id="3.90.580.10:FF:000001">
    <property type="entry name" value="DNA primase"/>
    <property type="match status" value="1"/>
</dbReference>
<evidence type="ECO:0000256" key="9">
    <source>
        <dbReference type="ARBA" id="ARBA00022842"/>
    </source>
</evidence>
<keyword evidence="10 12" id="KW-0238">DNA-binding</keyword>
<dbReference type="Gene3D" id="1.10.860.10">
    <property type="entry name" value="DNAb Helicase, Chain A"/>
    <property type="match status" value="1"/>
</dbReference>
<evidence type="ECO:0000256" key="12">
    <source>
        <dbReference type="HAMAP-Rule" id="MF_00974"/>
    </source>
</evidence>
<dbReference type="GO" id="GO:0005737">
    <property type="term" value="C:cytoplasm"/>
    <property type="evidence" value="ECO:0007669"/>
    <property type="project" value="TreeGrafter"/>
</dbReference>
<dbReference type="SMART" id="SM00493">
    <property type="entry name" value="TOPRIM"/>
    <property type="match status" value="1"/>
</dbReference>
<keyword evidence="2 12" id="KW-0639">Primosome</keyword>
<dbReference type="Pfam" id="PF01807">
    <property type="entry name" value="Zn_ribbon_DnaG"/>
    <property type="match status" value="1"/>
</dbReference>
<accession>A0A0C1M0G9</accession>
<dbReference type="Gene3D" id="3.90.580.10">
    <property type="entry name" value="Zinc finger, CHC2-type domain"/>
    <property type="match status" value="1"/>
</dbReference>
<evidence type="ECO:0000256" key="14">
    <source>
        <dbReference type="PIRSR" id="PIRSR002811-1"/>
    </source>
</evidence>
<comment type="subunit">
    <text evidence="12">Monomer. Interacts with DnaB.</text>
</comment>
<keyword evidence="4 12" id="KW-0548">Nucleotidyltransferase</keyword>
<dbReference type="Gene3D" id="3.90.980.10">
    <property type="entry name" value="DNA primase, catalytic core, N-terminal domain"/>
    <property type="match status" value="1"/>
</dbReference>
<dbReference type="NCBIfam" id="TIGR01391">
    <property type="entry name" value="dnaG"/>
    <property type="match status" value="1"/>
</dbReference>
<comment type="caution">
    <text evidence="16">The sequence shown here is derived from an EMBL/GenBank/DDBJ whole genome shotgun (WGS) entry which is preliminary data.</text>
</comment>
<dbReference type="InterPro" id="IPR037068">
    <property type="entry name" value="DNA_primase_core_N_sf"/>
</dbReference>
<keyword evidence="5 12" id="KW-0235">DNA replication</keyword>
<comment type="cofactor">
    <cofactor evidence="12 13 14">
        <name>Zn(2+)</name>
        <dbReference type="ChEBI" id="CHEBI:29105"/>
    </cofactor>
    <text evidence="12 13 14">Binds 1 zinc ion per monomer.</text>
</comment>
<dbReference type="PANTHER" id="PTHR30313:SF2">
    <property type="entry name" value="DNA PRIMASE"/>
    <property type="match status" value="1"/>
</dbReference>
<evidence type="ECO:0000256" key="3">
    <source>
        <dbReference type="ARBA" id="ARBA00022679"/>
    </source>
</evidence>
<comment type="catalytic activity">
    <reaction evidence="12">
        <text>ssDNA + n NTP = ssDNA/pppN(pN)n-1 hybrid + (n-1) diphosphate.</text>
        <dbReference type="EC" id="2.7.7.101"/>
    </reaction>
</comment>
<evidence type="ECO:0000256" key="4">
    <source>
        <dbReference type="ARBA" id="ARBA00022695"/>
    </source>
</evidence>
<dbReference type="InterPro" id="IPR030846">
    <property type="entry name" value="DnaG_bac"/>
</dbReference>
<keyword evidence="1 12" id="KW-0240">DNA-directed RNA polymerase</keyword>
<evidence type="ECO:0000256" key="11">
    <source>
        <dbReference type="ARBA" id="ARBA00023163"/>
    </source>
</evidence>
<dbReference type="PATRIC" id="fig|1614.7.peg.59"/>
<dbReference type="AlphaFoldDB" id="A0A0C1M0G9"/>
<keyword evidence="9" id="KW-0460">Magnesium</keyword>
<reference evidence="16 17" key="1">
    <citation type="submission" date="2014-06" db="EMBL/GenBank/DDBJ databases">
        <title>Functional and comparative genomic analyses of the Drosophila gut microbiota identify candidate symbiosis factors.</title>
        <authorList>
            <person name="Newell P.D."/>
            <person name="Chaston J.M."/>
            <person name="Douglas A.E."/>
        </authorList>
    </citation>
    <scope>NUCLEOTIDE SEQUENCE [LARGE SCALE GENOMIC DNA]</scope>
    <source>
        <strain evidence="16 17">DmCS_002</strain>
    </source>
</reference>
<dbReference type="EC" id="2.7.7.101" evidence="12"/>
<organism evidence="16 17">
    <name type="scientific">Fructilactobacillus fructivorans</name>
    <dbReference type="NCBI Taxonomy" id="1614"/>
    <lineage>
        <taxon>Bacteria</taxon>
        <taxon>Bacillati</taxon>
        <taxon>Bacillota</taxon>
        <taxon>Bacilli</taxon>
        <taxon>Lactobacillales</taxon>
        <taxon>Lactobacillaceae</taxon>
        <taxon>Fructilactobacillus</taxon>
    </lineage>
</organism>
<evidence type="ECO:0000256" key="6">
    <source>
        <dbReference type="ARBA" id="ARBA00022723"/>
    </source>
</evidence>
<dbReference type="GO" id="GO:0008270">
    <property type="term" value="F:zinc ion binding"/>
    <property type="evidence" value="ECO:0007669"/>
    <property type="project" value="UniProtKB-UniRule"/>
</dbReference>
<dbReference type="GO" id="GO:1990077">
    <property type="term" value="C:primosome complex"/>
    <property type="evidence" value="ECO:0007669"/>
    <property type="project" value="UniProtKB-KW"/>
</dbReference>
<comment type="function">
    <text evidence="12 13">RNA polymerase that catalyzes the synthesis of short RNA molecules used as primers for DNA polymerase during DNA replication.</text>
</comment>
<dbReference type="SMART" id="SM00400">
    <property type="entry name" value="ZnF_CHCC"/>
    <property type="match status" value="1"/>
</dbReference>
<keyword evidence="6 12" id="KW-0479">Metal-binding</keyword>
<dbReference type="Pfam" id="PF10410">
    <property type="entry name" value="DnaB_bind"/>
    <property type="match status" value="1"/>
</dbReference>
<dbReference type="InterPro" id="IPR013264">
    <property type="entry name" value="DNAG_N"/>
</dbReference>
<dbReference type="Pfam" id="PF08275">
    <property type="entry name" value="DNAG_N"/>
    <property type="match status" value="1"/>
</dbReference>
<evidence type="ECO:0000256" key="5">
    <source>
        <dbReference type="ARBA" id="ARBA00022705"/>
    </source>
</evidence>
<comment type="domain">
    <text evidence="12">Contains an N-terminal zinc-binding domain, a central core domain that contains the primase activity, and a C-terminal DnaB-binding domain.</text>
</comment>
<dbReference type="InterPro" id="IPR036977">
    <property type="entry name" value="DNA_primase_Znf_CHC2"/>
</dbReference>
<evidence type="ECO:0000313" key="16">
    <source>
        <dbReference type="EMBL" id="KID42615.1"/>
    </source>
</evidence>